<dbReference type="Proteomes" id="UP001163835">
    <property type="component" value="Unassembled WGS sequence"/>
</dbReference>
<name>A0ACC1TYP9_9AGAR</name>
<evidence type="ECO:0000313" key="2">
    <source>
        <dbReference type="Proteomes" id="UP001163835"/>
    </source>
</evidence>
<accession>A0ACC1TYP9</accession>
<keyword evidence="2" id="KW-1185">Reference proteome</keyword>
<evidence type="ECO:0000313" key="1">
    <source>
        <dbReference type="EMBL" id="KAJ3809936.1"/>
    </source>
</evidence>
<organism evidence="1 2">
    <name type="scientific">Lentinula aff. lateritia</name>
    <dbReference type="NCBI Taxonomy" id="2804960"/>
    <lineage>
        <taxon>Eukaryota</taxon>
        <taxon>Fungi</taxon>
        <taxon>Dikarya</taxon>
        <taxon>Basidiomycota</taxon>
        <taxon>Agaricomycotina</taxon>
        <taxon>Agaricomycetes</taxon>
        <taxon>Agaricomycetidae</taxon>
        <taxon>Agaricales</taxon>
        <taxon>Marasmiineae</taxon>
        <taxon>Omphalotaceae</taxon>
        <taxon>Lentinula</taxon>
    </lineage>
</organism>
<comment type="caution">
    <text evidence="1">The sequence shown here is derived from an EMBL/GenBank/DDBJ whole genome shotgun (WGS) entry which is preliminary data.</text>
</comment>
<protein>
    <submittedName>
        <fullName evidence="1">Uncharacterized protein</fullName>
    </submittedName>
</protein>
<gene>
    <name evidence="1" type="ORF">F5876DRAFT_42861</name>
</gene>
<dbReference type="EMBL" id="MU795128">
    <property type="protein sequence ID" value="KAJ3809936.1"/>
    <property type="molecule type" value="Genomic_DNA"/>
</dbReference>
<proteinExistence type="predicted"/>
<reference evidence="1" key="1">
    <citation type="submission" date="2022-09" db="EMBL/GenBank/DDBJ databases">
        <title>A Global Phylogenomic Analysis of the Shiitake Genus Lentinula.</title>
        <authorList>
            <consortium name="DOE Joint Genome Institute"/>
            <person name="Sierra-Patev S."/>
            <person name="Min B."/>
            <person name="Naranjo-Ortiz M."/>
            <person name="Looney B."/>
            <person name="Konkel Z."/>
            <person name="Slot J.C."/>
            <person name="Sakamoto Y."/>
            <person name="Steenwyk J.L."/>
            <person name="Rokas A."/>
            <person name="Carro J."/>
            <person name="Camarero S."/>
            <person name="Ferreira P."/>
            <person name="Molpeceres G."/>
            <person name="Ruiz-Duenas F.J."/>
            <person name="Serrano A."/>
            <person name="Henrissat B."/>
            <person name="Drula E."/>
            <person name="Hughes K.W."/>
            <person name="Mata J.L."/>
            <person name="Ishikawa N.K."/>
            <person name="Vargas-Isla R."/>
            <person name="Ushijima S."/>
            <person name="Smith C.A."/>
            <person name="Ahrendt S."/>
            <person name="Andreopoulos W."/>
            <person name="He G."/>
            <person name="Labutti K."/>
            <person name="Lipzen A."/>
            <person name="Ng V."/>
            <person name="Riley R."/>
            <person name="Sandor L."/>
            <person name="Barry K."/>
            <person name="Martinez A.T."/>
            <person name="Xiao Y."/>
            <person name="Gibbons J.G."/>
            <person name="Terashima K."/>
            <person name="Grigoriev I.V."/>
            <person name="Hibbett D.S."/>
        </authorList>
    </citation>
    <scope>NUCLEOTIDE SEQUENCE</scope>
    <source>
        <strain evidence="1">TMI1499</strain>
    </source>
</reference>
<sequence length="518" mass="59002">MGGFSPSTYLLWAILACLFEGFLVAHLYSYDKFQCVKWGSGRQPGAFKRIMTYSYLATVPLLMVYSLTMTVLSYQQGFLITADGKVLAIPFSSWTHTARKRLLPLFFVLASAWALELVTHLEELTFWLFLLHQGPHKRDWFKSWEFRVWYLGSVIAILGMPLTVIIKRTNLDLCFAWIFLAGSAAGLATTLCFMYVLVRFPGFIRRVKFEGAEPEVVVRLTIFYQLNITRMIFRFMFHFPLLILALDAVQGPHDIIAKHPSRCPKLQGRFGYAALVFYLLVMLGGIGCFVSSAITLFIFFPRSITREIGYRVKISSTSIVDQVARAPSLPDYHREQNMSHPKPTPPPVDTVHHFENHEDLAVENMSQNPEYDGEATPQYESDPESDYIDPATVPGRNWNADTNDDATTWEMHTHENSRTGSVAYHRPRLHQSRHGRRRDIEEQPSTGNIRSGINKYRSGKDPSAAVIVVPRIPRVDPTRPLVMEDPSASHSSDVVHPYVRSIFLIAWHPLTDGLVHRL</sequence>